<sequence length="586" mass="66452">MEGASSPTRNLSTTAAMELLKQGQYQEVQNPESLESPTAPVFILYLYSLKILVMERPQIGVQPRVKAYSCLVLRKMMEADQASSSSGSKKRTWGDEYTYSIELGKFIKDNFGGNSHEGESSATGDPHKITHPASKSTIPKENISRVGAVTRNATKRSSDRIQLKSSIGYESADEGYVLRKKPCEASFDNNLANYESLVLQLELNRHLLILVLTLIRCPSLHNHNNQAVSGVEAQIVDEGVNNFGNLSGTPVSAERNIEEKSWVTPHQWLKRSTVSPGSMSKLLACAEVMDRIMKSEDEVNVNVKPFADDVTESAVKQEVGLVRLAKSPWFYCLKYDVCTEAEAELVKKELMAASMADLQRQQCKLEDSMYKDCNERRWCHILETDFSVLSQADENPGFMKSIREHFFGPNIKYQINRCRMIVIPAQVLGWCCYFWDFKKKVVHIIDPTYVEMDEFYQQKHTGIVKKIGDDLAKCIEMFFDKWEVNWTEWRNEYVDPPLKPTCSHESGIMSLLCMLEFDGEGFRKANNVMSHMKASRKSLLAELLSIESNQATPVKKKKFSSEKVVYEIDYKVSILISFFSFPAEGS</sequence>
<dbReference type="EMBL" id="RWGY01000655">
    <property type="protein sequence ID" value="TVT99938.1"/>
    <property type="molecule type" value="Genomic_DNA"/>
</dbReference>
<name>A0A5J9SLW3_9POAL</name>
<dbReference type="Proteomes" id="UP000324897">
    <property type="component" value="Unassembled WGS sequence"/>
</dbReference>
<evidence type="ECO:0000256" key="1">
    <source>
        <dbReference type="SAM" id="MobiDB-lite"/>
    </source>
</evidence>
<dbReference type="AlphaFoldDB" id="A0A5J9SLW3"/>
<protein>
    <submittedName>
        <fullName evidence="2">Uncharacterized protein</fullName>
    </submittedName>
</protein>
<reference evidence="2 3" key="1">
    <citation type="journal article" date="2019" name="Sci. Rep.">
        <title>A high-quality genome of Eragrostis curvula grass provides insights into Poaceae evolution and supports new strategies to enhance forage quality.</title>
        <authorList>
            <person name="Carballo J."/>
            <person name="Santos B.A.C.M."/>
            <person name="Zappacosta D."/>
            <person name="Garbus I."/>
            <person name="Selva J.P."/>
            <person name="Gallo C.A."/>
            <person name="Diaz A."/>
            <person name="Albertini E."/>
            <person name="Caccamo M."/>
            <person name="Echenique V."/>
        </authorList>
    </citation>
    <scope>NUCLEOTIDE SEQUENCE [LARGE SCALE GENOMIC DNA]</scope>
    <source>
        <strain evidence="3">cv. Victoria</strain>
        <tissue evidence="2">Leaf</tissue>
    </source>
</reference>
<feature type="region of interest" description="Disordered" evidence="1">
    <location>
        <begin position="114"/>
        <end position="135"/>
    </location>
</feature>
<proteinExistence type="predicted"/>
<keyword evidence="3" id="KW-1185">Reference proteome</keyword>
<dbReference type="Gramene" id="TVT99938">
    <property type="protein sequence ID" value="TVT99938"/>
    <property type="gene ID" value="EJB05_54653"/>
</dbReference>
<accession>A0A5J9SLW3</accession>
<organism evidence="2 3">
    <name type="scientific">Eragrostis curvula</name>
    <name type="common">weeping love grass</name>
    <dbReference type="NCBI Taxonomy" id="38414"/>
    <lineage>
        <taxon>Eukaryota</taxon>
        <taxon>Viridiplantae</taxon>
        <taxon>Streptophyta</taxon>
        <taxon>Embryophyta</taxon>
        <taxon>Tracheophyta</taxon>
        <taxon>Spermatophyta</taxon>
        <taxon>Magnoliopsida</taxon>
        <taxon>Liliopsida</taxon>
        <taxon>Poales</taxon>
        <taxon>Poaceae</taxon>
        <taxon>PACMAD clade</taxon>
        <taxon>Chloridoideae</taxon>
        <taxon>Eragrostideae</taxon>
        <taxon>Eragrostidinae</taxon>
        <taxon>Eragrostis</taxon>
    </lineage>
</organism>
<comment type="caution">
    <text evidence="2">The sequence shown here is derived from an EMBL/GenBank/DDBJ whole genome shotgun (WGS) entry which is preliminary data.</text>
</comment>
<feature type="non-terminal residue" evidence="2">
    <location>
        <position position="1"/>
    </location>
</feature>
<evidence type="ECO:0000313" key="2">
    <source>
        <dbReference type="EMBL" id="TVT99938.1"/>
    </source>
</evidence>
<gene>
    <name evidence="2" type="ORF">EJB05_54653</name>
</gene>
<dbReference type="OrthoDB" id="695963at2759"/>
<evidence type="ECO:0000313" key="3">
    <source>
        <dbReference type="Proteomes" id="UP000324897"/>
    </source>
</evidence>